<evidence type="ECO:0000256" key="1">
    <source>
        <dbReference type="ARBA" id="ARBA00023125"/>
    </source>
</evidence>
<dbReference type="Gene3D" id="3.40.50.2300">
    <property type="match status" value="1"/>
</dbReference>
<evidence type="ECO:0008006" key="5">
    <source>
        <dbReference type="Google" id="ProtNLM"/>
    </source>
</evidence>
<dbReference type="GO" id="GO:0032993">
    <property type="term" value="C:protein-DNA complex"/>
    <property type="evidence" value="ECO:0007669"/>
    <property type="project" value="TreeGrafter"/>
</dbReference>
<dbReference type="PROSITE" id="PS51755">
    <property type="entry name" value="OMPR_PHOB"/>
    <property type="match status" value="1"/>
</dbReference>
<dbReference type="SMART" id="SM00862">
    <property type="entry name" value="Trans_reg_C"/>
    <property type="match status" value="1"/>
</dbReference>
<gene>
    <name evidence="4" type="ORF">S03H2_57074</name>
</gene>
<dbReference type="PROSITE" id="PS50110">
    <property type="entry name" value="RESPONSE_REGULATORY"/>
    <property type="match status" value="1"/>
</dbReference>
<sequence>GVEGLEQAQAQEPDLIVLDLLMPKMDGMEMLKQLRSFSAVPVIILTAKGANSDIIKGLQLGADDYLPKPFNPDELVARIEAVRRRLEPGERVKAPEVFSLGHVTVDFKRRSISVRGQGQYLTRTEWLLLSQLINNTGRLMLYDVLLTHVWGPEYRDDVQLLRTCISRLRSKLEDDPTNPKLIRTIPRTGYIIDQPLSE</sequence>
<dbReference type="SUPFAM" id="SSF52172">
    <property type="entry name" value="CheY-like"/>
    <property type="match status" value="1"/>
</dbReference>
<dbReference type="PANTHER" id="PTHR48111">
    <property type="entry name" value="REGULATOR OF RPOS"/>
    <property type="match status" value="1"/>
</dbReference>
<evidence type="ECO:0000313" key="4">
    <source>
        <dbReference type="EMBL" id="GAH78511.1"/>
    </source>
</evidence>
<accession>X1I813</accession>
<feature type="non-terminal residue" evidence="4">
    <location>
        <position position="1"/>
    </location>
</feature>
<protein>
    <recommendedName>
        <fullName evidence="5">Response regulator transcription factor</fullName>
    </recommendedName>
</protein>
<dbReference type="InterPro" id="IPR036388">
    <property type="entry name" value="WH-like_DNA-bd_sf"/>
</dbReference>
<dbReference type="EMBL" id="BARU01036560">
    <property type="protein sequence ID" value="GAH78511.1"/>
    <property type="molecule type" value="Genomic_DNA"/>
</dbReference>
<dbReference type="GO" id="GO:0000156">
    <property type="term" value="F:phosphorelay response regulator activity"/>
    <property type="evidence" value="ECO:0007669"/>
    <property type="project" value="TreeGrafter"/>
</dbReference>
<reference evidence="4" key="1">
    <citation type="journal article" date="2014" name="Front. Microbiol.">
        <title>High frequency of phylogenetically diverse reductive dehalogenase-homologous genes in deep subseafloor sedimentary metagenomes.</title>
        <authorList>
            <person name="Kawai M."/>
            <person name="Futagami T."/>
            <person name="Toyoda A."/>
            <person name="Takaki Y."/>
            <person name="Nishi S."/>
            <person name="Hori S."/>
            <person name="Arai W."/>
            <person name="Tsubouchi T."/>
            <person name="Morono Y."/>
            <person name="Uchiyama I."/>
            <person name="Ito T."/>
            <person name="Fujiyama A."/>
            <person name="Inagaki F."/>
            <person name="Takami H."/>
        </authorList>
    </citation>
    <scope>NUCLEOTIDE SEQUENCE</scope>
    <source>
        <strain evidence="4">Expedition CK06-06</strain>
    </source>
</reference>
<dbReference type="Pfam" id="PF00072">
    <property type="entry name" value="Response_reg"/>
    <property type="match status" value="1"/>
</dbReference>
<dbReference type="Pfam" id="PF00486">
    <property type="entry name" value="Trans_reg_C"/>
    <property type="match status" value="1"/>
</dbReference>
<dbReference type="InterPro" id="IPR011006">
    <property type="entry name" value="CheY-like_superfamily"/>
</dbReference>
<dbReference type="PANTHER" id="PTHR48111:SF50">
    <property type="entry name" value="KDP OPERON TRANSCRIPTIONAL REGULATORY PROTEIN KDPE"/>
    <property type="match status" value="1"/>
</dbReference>
<feature type="domain" description="OmpR/PhoB-type" evidence="3">
    <location>
        <begin position="95"/>
        <end position="194"/>
    </location>
</feature>
<proteinExistence type="predicted"/>
<dbReference type="InterPro" id="IPR016032">
    <property type="entry name" value="Sig_transdc_resp-reg_C-effctor"/>
</dbReference>
<dbReference type="GO" id="GO:0000976">
    <property type="term" value="F:transcription cis-regulatory region binding"/>
    <property type="evidence" value="ECO:0007669"/>
    <property type="project" value="TreeGrafter"/>
</dbReference>
<name>X1I813_9ZZZZ</name>
<dbReference type="InterPro" id="IPR001789">
    <property type="entry name" value="Sig_transdc_resp-reg_receiver"/>
</dbReference>
<evidence type="ECO:0000259" key="3">
    <source>
        <dbReference type="PROSITE" id="PS51755"/>
    </source>
</evidence>
<evidence type="ECO:0000259" key="2">
    <source>
        <dbReference type="PROSITE" id="PS50110"/>
    </source>
</evidence>
<dbReference type="AlphaFoldDB" id="X1I813"/>
<dbReference type="InterPro" id="IPR001867">
    <property type="entry name" value="OmpR/PhoB-type_DNA-bd"/>
</dbReference>
<comment type="caution">
    <text evidence="4">The sequence shown here is derived from an EMBL/GenBank/DDBJ whole genome shotgun (WGS) entry which is preliminary data.</text>
</comment>
<organism evidence="4">
    <name type="scientific">marine sediment metagenome</name>
    <dbReference type="NCBI Taxonomy" id="412755"/>
    <lineage>
        <taxon>unclassified sequences</taxon>
        <taxon>metagenomes</taxon>
        <taxon>ecological metagenomes</taxon>
    </lineage>
</organism>
<keyword evidence="1" id="KW-0238">DNA-binding</keyword>
<dbReference type="Gene3D" id="1.10.10.10">
    <property type="entry name" value="Winged helix-like DNA-binding domain superfamily/Winged helix DNA-binding domain"/>
    <property type="match status" value="1"/>
</dbReference>
<dbReference type="GO" id="GO:0006355">
    <property type="term" value="P:regulation of DNA-templated transcription"/>
    <property type="evidence" value="ECO:0007669"/>
    <property type="project" value="InterPro"/>
</dbReference>
<dbReference type="Gene3D" id="6.10.250.690">
    <property type="match status" value="1"/>
</dbReference>
<feature type="domain" description="Response regulatory" evidence="2">
    <location>
        <begin position="1"/>
        <end position="83"/>
    </location>
</feature>
<dbReference type="SMART" id="SM00448">
    <property type="entry name" value="REC"/>
    <property type="match status" value="1"/>
</dbReference>
<dbReference type="InterPro" id="IPR039420">
    <property type="entry name" value="WalR-like"/>
</dbReference>
<dbReference type="CDD" id="cd00383">
    <property type="entry name" value="trans_reg_C"/>
    <property type="match status" value="1"/>
</dbReference>
<dbReference type="GO" id="GO:0005829">
    <property type="term" value="C:cytosol"/>
    <property type="evidence" value="ECO:0007669"/>
    <property type="project" value="TreeGrafter"/>
</dbReference>
<dbReference type="SUPFAM" id="SSF46894">
    <property type="entry name" value="C-terminal effector domain of the bipartite response regulators"/>
    <property type="match status" value="1"/>
</dbReference>